<dbReference type="EMBL" id="ML145151">
    <property type="protein sequence ID" value="TBU56428.1"/>
    <property type="molecule type" value="Genomic_DNA"/>
</dbReference>
<evidence type="ECO:0000313" key="3">
    <source>
        <dbReference type="Proteomes" id="UP000292082"/>
    </source>
</evidence>
<sequence length="88" mass="10351">MHTFREHKPVPTHNDLMPRAAAPADVFLDVLDTPIPCIRCRMQSPQRCPTRSFSLEYAYERHEVSRRAESTRTRRRQTVSQGTDDIRR</sequence>
<organism evidence="2 3">
    <name type="scientific">Dichomitus squalens</name>
    <dbReference type="NCBI Taxonomy" id="114155"/>
    <lineage>
        <taxon>Eukaryota</taxon>
        <taxon>Fungi</taxon>
        <taxon>Dikarya</taxon>
        <taxon>Basidiomycota</taxon>
        <taxon>Agaricomycotina</taxon>
        <taxon>Agaricomycetes</taxon>
        <taxon>Polyporales</taxon>
        <taxon>Polyporaceae</taxon>
        <taxon>Dichomitus</taxon>
    </lineage>
</organism>
<feature type="compositionally biased region" description="Polar residues" evidence="1">
    <location>
        <begin position="79"/>
        <end position="88"/>
    </location>
</feature>
<gene>
    <name evidence="2" type="ORF">BD310DRAFT_950084</name>
</gene>
<name>A0A4V2K7J6_9APHY</name>
<reference evidence="2 3" key="1">
    <citation type="submission" date="2019-01" db="EMBL/GenBank/DDBJ databases">
        <title>Draft genome sequences of three monokaryotic isolates of the white-rot basidiomycete fungus Dichomitus squalens.</title>
        <authorList>
            <consortium name="DOE Joint Genome Institute"/>
            <person name="Lopez S.C."/>
            <person name="Andreopoulos B."/>
            <person name="Pangilinan J."/>
            <person name="Lipzen A."/>
            <person name="Riley R."/>
            <person name="Ahrendt S."/>
            <person name="Ng V."/>
            <person name="Barry K."/>
            <person name="Daum C."/>
            <person name="Grigoriev I.V."/>
            <person name="Hilden K.S."/>
            <person name="Makela M.R."/>
            <person name="de Vries R.P."/>
        </authorList>
    </citation>
    <scope>NUCLEOTIDE SEQUENCE [LARGE SCALE GENOMIC DNA]</scope>
    <source>
        <strain evidence="2 3">CBS 464.89</strain>
    </source>
</reference>
<keyword evidence="3" id="KW-1185">Reference proteome</keyword>
<dbReference type="Proteomes" id="UP000292082">
    <property type="component" value="Unassembled WGS sequence"/>
</dbReference>
<evidence type="ECO:0000313" key="2">
    <source>
        <dbReference type="EMBL" id="TBU56428.1"/>
    </source>
</evidence>
<proteinExistence type="predicted"/>
<dbReference type="AlphaFoldDB" id="A0A4V2K7J6"/>
<feature type="region of interest" description="Disordered" evidence="1">
    <location>
        <begin position="64"/>
        <end position="88"/>
    </location>
</feature>
<evidence type="ECO:0000256" key="1">
    <source>
        <dbReference type="SAM" id="MobiDB-lite"/>
    </source>
</evidence>
<accession>A0A4V2K7J6</accession>
<protein>
    <submittedName>
        <fullName evidence="2">Uncharacterized protein</fullName>
    </submittedName>
</protein>